<dbReference type="Pfam" id="PF03016">
    <property type="entry name" value="Exostosin_GT47"/>
    <property type="match status" value="1"/>
</dbReference>
<dbReference type="EMBL" id="JAEHOE010000037">
    <property type="protein sequence ID" value="KAG2493459.1"/>
    <property type="molecule type" value="Genomic_DNA"/>
</dbReference>
<dbReference type="Proteomes" id="UP000612055">
    <property type="component" value="Unassembled WGS sequence"/>
</dbReference>
<protein>
    <recommendedName>
        <fullName evidence="4">Exostosin GT47 domain-containing protein</fullName>
    </recommendedName>
</protein>
<feature type="domain" description="Exostosin GT47" evidence="4">
    <location>
        <begin position="18"/>
        <end position="278"/>
    </location>
</feature>
<evidence type="ECO:0000313" key="5">
    <source>
        <dbReference type="EMBL" id="KAG2493459.1"/>
    </source>
</evidence>
<dbReference type="PANTHER" id="PTHR11062">
    <property type="entry name" value="EXOSTOSIN HEPARAN SULFATE GLYCOSYLTRANSFERASE -RELATED"/>
    <property type="match status" value="1"/>
</dbReference>
<evidence type="ECO:0000313" key="6">
    <source>
        <dbReference type="Proteomes" id="UP000612055"/>
    </source>
</evidence>
<proteinExistence type="inferred from homology"/>
<dbReference type="InterPro" id="IPR040911">
    <property type="entry name" value="Exostosin_GT47"/>
</dbReference>
<evidence type="ECO:0000256" key="2">
    <source>
        <dbReference type="ARBA" id="ARBA00010271"/>
    </source>
</evidence>
<dbReference type="AlphaFoldDB" id="A0A835Y9G1"/>
<evidence type="ECO:0000256" key="1">
    <source>
        <dbReference type="ARBA" id="ARBA00004323"/>
    </source>
</evidence>
<organism evidence="5 6">
    <name type="scientific">Edaphochlamys debaryana</name>
    <dbReference type="NCBI Taxonomy" id="47281"/>
    <lineage>
        <taxon>Eukaryota</taxon>
        <taxon>Viridiplantae</taxon>
        <taxon>Chlorophyta</taxon>
        <taxon>core chlorophytes</taxon>
        <taxon>Chlorophyceae</taxon>
        <taxon>CS clade</taxon>
        <taxon>Chlamydomonadales</taxon>
        <taxon>Chlamydomonadales incertae sedis</taxon>
        <taxon>Edaphochlamys</taxon>
    </lineage>
</organism>
<evidence type="ECO:0000259" key="4">
    <source>
        <dbReference type="Pfam" id="PF03016"/>
    </source>
</evidence>
<dbReference type="OrthoDB" id="522294at2759"/>
<keyword evidence="6" id="KW-1185">Reference proteome</keyword>
<reference evidence="5" key="1">
    <citation type="journal article" date="2020" name="bioRxiv">
        <title>Comparative genomics of Chlamydomonas.</title>
        <authorList>
            <person name="Craig R.J."/>
            <person name="Hasan A.R."/>
            <person name="Ness R.W."/>
            <person name="Keightley P.D."/>
        </authorList>
    </citation>
    <scope>NUCLEOTIDE SEQUENCE</scope>
    <source>
        <strain evidence="5">CCAP 11/70</strain>
    </source>
</reference>
<sequence>MYYASNVAIPFHILEYVTRYLQRHSPFFNLTQGRNFIFTANGDRGWCGIEPAAPEIHNSIKLSQFGQAPPLGQAGTHQTFTSPDFSFPEFAAEFDEADMRFENEVCYWPEKDVVIPAYFTGYWYTMESYSKVWKRDILPDGSITETRLEDVEPRNYTMFFRGGSLPTMYYSGGVRQTLFKMFSKGGKYDPEGPNRRPDIMLLGRVHGYHYAQQHSKFCLALYGFGFGVRLTEAMIAGCVPIIVQDHQYQPLWDVLPYEEFSLRVSRQDLHKIVDIVDAVTPEQLARLQTGVDRWHRAFVWRVEYMPAQLGGLAHNYTVIAIKRRILNMWSAMYHH</sequence>
<accession>A0A835Y9G1</accession>
<evidence type="ECO:0000256" key="3">
    <source>
        <dbReference type="ARBA" id="ARBA00023034"/>
    </source>
</evidence>
<gene>
    <name evidence="5" type="ORF">HYH03_008276</name>
</gene>
<comment type="subcellular location">
    <subcellularLocation>
        <location evidence="1">Golgi apparatus membrane</location>
        <topology evidence="1">Single-pass type II membrane protein</topology>
    </subcellularLocation>
</comment>
<dbReference type="PANTHER" id="PTHR11062:SF376">
    <property type="entry name" value="EXOSTOSIN FAMILY PROTEIN"/>
    <property type="match status" value="1"/>
</dbReference>
<dbReference type="InterPro" id="IPR004263">
    <property type="entry name" value="Exostosin"/>
</dbReference>
<comment type="similarity">
    <text evidence="2">Belongs to the glycosyltransferase 47 family.</text>
</comment>
<name>A0A835Y9G1_9CHLO</name>
<dbReference type="GO" id="GO:0000139">
    <property type="term" value="C:Golgi membrane"/>
    <property type="evidence" value="ECO:0007669"/>
    <property type="project" value="UniProtKB-SubCell"/>
</dbReference>
<keyword evidence="3" id="KW-0333">Golgi apparatus</keyword>
<comment type="caution">
    <text evidence="5">The sequence shown here is derived from an EMBL/GenBank/DDBJ whole genome shotgun (WGS) entry which is preliminary data.</text>
</comment>
<dbReference type="GO" id="GO:0016757">
    <property type="term" value="F:glycosyltransferase activity"/>
    <property type="evidence" value="ECO:0007669"/>
    <property type="project" value="InterPro"/>
</dbReference>